<evidence type="ECO:0000313" key="3">
    <source>
        <dbReference type="EMBL" id="PMD19902.1"/>
    </source>
</evidence>
<dbReference type="InterPro" id="IPR027417">
    <property type="entry name" value="P-loop_NTPase"/>
</dbReference>
<dbReference type="OrthoDB" id="8954335at2759"/>
<name>A0A2J6Q0V6_9HELO</name>
<proteinExistence type="predicted"/>
<dbReference type="Pfam" id="PF01926">
    <property type="entry name" value="MMR_HSR1"/>
    <property type="match status" value="1"/>
</dbReference>
<dbReference type="Gene3D" id="3.40.50.300">
    <property type="entry name" value="P-loop containing nucleotide triphosphate hydrolases"/>
    <property type="match status" value="1"/>
</dbReference>
<evidence type="ECO:0000256" key="1">
    <source>
        <dbReference type="SAM" id="Coils"/>
    </source>
</evidence>
<accession>A0A2J6Q0V6</accession>
<feature type="coiled-coil region" evidence="1">
    <location>
        <begin position="230"/>
        <end position="374"/>
    </location>
</feature>
<feature type="domain" description="G" evidence="2">
    <location>
        <begin position="16"/>
        <end position="76"/>
    </location>
</feature>
<sequence>MVSYAEPHRKPRKIFIAVMGVTGSGKSTFIATATGSDAVGVGHDFKSYTAEVIPYTFVHGDYEITLIDTPGFNDTYRNESEVLMEIASWLEKTYRNPPHQKLTGIIYLQALTDRRIYGSTLRNLKMFRELCGDDPLRNVVFATTGWGTAARSGELEKAKVNEEQLRTDPDFWEPFVRRGSTVARFEDTVDSALAIVLSLADRAPTVLQIQQEMVDQDKDLVDTAAGHAVNEELRKLEEKYQSDLNALQEDMEHALAEKDLHLQSALAESKASIEKLRDEARHAQDMLQYERRNERRKYENDMQALQQRMARDLKKEKQEQELRHKAEMLQQNMKFDEIVKQLRENEHVLRREEREALESRIEEMERRHALDMQNTQSQGDSSWGIDLLSSLLPLVGSFAMGMLGFPGSSSSATFFLDSD</sequence>
<dbReference type="EMBL" id="KZ613487">
    <property type="protein sequence ID" value="PMD19902.1"/>
    <property type="molecule type" value="Genomic_DNA"/>
</dbReference>
<dbReference type="Proteomes" id="UP000235672">
    <property type="component" value="Unassembled WGS sequence"/>
</dbReference>
<dbReference type="GO" id="GO:0005525">
    <property type="term" value="F:GTP binding"/>
    <property type="evidence" value="ECO:0007669"/>
    <property type="project" value="InterPro"/>
</dbReference>
<evidence type="ECO:0000313" key="4">
    <source>
        <dbReference type="Proteomes" id="UP000235672"/>
    </source>
</evidence>
<keyword evidence="1" id="KW-0175">Coiled coil</keyword>
<dbReference type="InterPro" id="IPR006073">
    <property type="entry name" value="GTP-bd"/>
</dbReference>
<keyword evidence="4" id="KW-1185">Reference proteome</keyword>
<reference evidence="3 4" key="1">
    <citation type="submission" date="2016-05" db="EMBL/GenBank/DDBJ databases">
        <title>A degradative enzymes factory behind the ericoid mycorrhizal symbiosis.</title>
        <authorList>
            <consortium name="DOE Joint Genome Institute"/>
            <person name="Martino E."/>
            <person name="Morin E."/>
            <person name="Grelet G."/>
            <person name="Kuo A."/>
            <person name="Kohler A."/>
            <person name="Daghino S."/>
            <person name="Barry K."/>
            <person name="Choi C."/>
            <person name="Cichocki N."/>
            <person name="Clum A."/>
            <person name="Copeland A."/>
            <person name="Hainaut M."/>
            <person name="Haridas S."/>
            <person name="Labutti K."/>
            <person name="Lindquist E."/>
            <person name="Lipzen A."/>
            <person name="Khouja H.-R."/>
            <person name="Murat C."/>
            <person name="Ohm R."/>
            <person name="Olson A."/>
            <person name="Spatafora J."/>
            <person name="Veneault-Fourrey C."/>
            <person name="Henrissat B."/>
            <person name="Grigoriev I."/>
            <person name="Martin F."/>
            <person name="Perotto S."/>
        </authorList>
    </citation>
    <scope>NUCLEOTIDE SEQUENCE [LARGE SCALE GENOMIC DNA]</scope>
    <source>
        <strain evidence="3 4">UAMH 7357</strain>
    </source>
</reference>
<protein>
    <recommendedName>
        <fullName evidence="2">G domain-containing protein</fullName>
    </recommendedName>
</protein>
<evidence type="ECO:0000259" key="2">
    <source>
        <dbReference type="Pfam" id="PF01926"/>
    </source>
</evidence>
<dbReference type="AlphaFoldDB" id="A0A2J6Q0V6"/>
<gene>
    <name evidence="3" type="ORF">NA56DRAFT_602339</name>
</gene>
<organism evidence="3 4">
    <name type="scientific">Hyaloscypha hepaticicola</name>
    <dbReference type="NCBI Taxonomy" id="2082293"/>
    <lineage>
        <taxon>Eukaryota</taxon>
        <taxon>Fungi</taxon>
        <taxon>Dikarya</taxon>
        <taxon>Ascomycota</taxon>
        <taxon>Pezizomycotina</taxon>
        <taxon>Leotiomycetes</taxon>
        <taxon>Helotiales</taxon>
        <taxon>Hyaloscyphaceae</taxon>
        <taxon>Hyaloscypha</taxon>
    </lineage>
</organism>
<dbReference type="SUPFAM" id="SSF52540">
    <property type="entry name" value="P-loop containing nucleoside triphosphate hydrolases"/>
    <property type="match status" value="1"/>
</dbReference>